<protein>
    <submittedName>
        <fullName evidence="1">Uncharacterized protein</fullName>
    </submittedName>
</protein>
<evidence type="ECO:0000313" key="2">
    <source>
        <dbReference type="Proteomes" id="UP001153636"/>
    </source>
</evidence>
<dbReference type="Proteomes" id="UP001153636">
    <property type="component" value="Chromosome 2"/>
</dbReference>
<dbReference type="EMBL" id="OV651814">
    <property type="protein sequence ID" value="CAH1105555.1"/>
    <property type="molecule type" value="Genomic_DNA"/>
</dbReference>
<evidence type="ECO:0000313" key="1">
    <source>
        <dbReference type="EMBL" id="CAH1105555.1"/>
    </source>
</evidence>
<name>A0A9P0CT31_9CUCU</name>
<reference evidence="1" key="1">
    <citation type="submission" date="2022-01" db="EMBL/GenBank/DDBJ databases">
        <authorList>
            <person name="King R."/>
        </authorList>
    </citation>
    <scope>NUCLEOTIDE SEQUENCE</scope>
</reference>
<gene>
    <name evidence="1" type="ORF">PSYICH_LOCUS6560</name>
</gene>
<dbReference type="AlphaFoldDB" id="A0A9P0CT31"/>
<dbReference type="PANTHER" id="PTHR10773">
    <property type="entry name" value="DNA-DIRECTED RNA POLYMERASES I, II, AND III SUBUNIT RPABC2"/>
    <property type="match status" value="1"/>
</dbReference>
<dbReference type="PANTHER" id="PTHR10773:SF19">
    <property type="match status" value="1"/>
</dbReference>
<accession>A0A9P0CT31</accession>
<dbReference type="OrthoDB" id="6774673at2759"/>
<organism evidence="1 2">
    <name type="scientific">Psylliodes chrysocephalus</name>
    <dbReference type="NCBI Taxonomy" id="3402493"/>
    <lineage>
        <taxon>Eukaryota</taxon>
        <taxon>Metazoa</taxon>
        <taxon>Ecdysozoa</taxon>
        <taxon>Arthropoda</taxon>
        <taxon>Hexapoda</taxon>
        <taxon>Insecta</taxon>
        <taxon>Pterygota</taxon>
        <taxon>Neoptera</taxon>
        <taxon>Endopterygota</taxon>
        <taxon>Coleoptera</taxon>
        <taxon>Polyphaga</taxon>
        <taxon>Cucujiformia</taxon>
        <taxon>Chrysomeloidea</taxon>
        <taxon>Chrysomelidae</taxon>
        <taxon>Galerucinae</taxon>
        <taxon>Alticini</taxon>
        <taxon>Psylliodes</taxon>
    </lineage>
</organism>
<keyword evidence="2" id="KW-1185">Reference proteome</keyword>
<proteinExistence type="predicted"/>
<sequence length="230" mass="26748">METVCLMFIENTVLKKNPAIKPLCRYTFDCTLKERNIAFQTPKKDKFDTCCSYESKNLDIQIYEEHIRRKEQARDEKNRDKVLGAKKEAIVLAQDMQAVKVCPYLNGSALYYKTKLVCHNFTVFDINTHHCVCYWFNETEADLTANTFASCIVDYILQLKDLSKPVIIWSDGCTYQNKNVVLSNALLGLSVHRNTTIYQKYLERGHTQMEVHAAIERNLKKSLIFTKRLL</sequence>